<dbReference type="PANTHER" id="PTHR32060">
    <property type="entry name" value="TAIL-SPECIFIC PROTEASE"/>
    <property type="match status" value="1"/>
</dbReference>
<reference evidence="3" key="1">
    <citation type="submission" date="2020-04" db="EMBL/GenBank/DDBJ databases">
        <title>Comparative genomics of oral phylogroup-2 Treponema strains.</title>
        <authorList>
            <person name="Zeng H."/>
            <person name="Chan Y.K."/>
            <person name="Watt R.M."/>
        </authorList>
    </citation>
    <scope>NUCLEOTIDE SEQUENCE</scope>
    <source>
        <strain evidence="3">OMZ 905</strain>
    </source>
</reference>
<dbReference type="Pfam" id="PF03572">
    <property type="entry name" value="Peptidase_S41"/>
    <property type="match status" value="1"/>
</dbReference>
<dbReference type="GO" id="GO:0006508">
    <property type="term" value="P:proteolysis"/>
    <property type="evidence" value="ECO:0007669"/>
    <property type="project" value="InterPro"/>
</dbReference>
<sequence length="412" mass="48503">MKKKRLIIYILQFTFIFAFFITTVFMSKKKDGSLRFVSFQKMRADYEFFWNFIYEGYPFTEVCERQGADLTKIKNEGYIELKKVKNQKEYYTFYDKLCKKITSEKKTGHLFPIHYKDYSDSLNSQGSYDVLNDKNKIIDKFYMEWQKRDGKVYHKNKTYAEKKIILENKIAYIKIHSFSTFTYEQQKLYEDEINNFLMETAGYEHIIIDITSNRGGSIDNCKLIIGPNITGNKQVAFYGLYNENKYTKPYLDHIFKKINIEKINLNDIPKVKNSNTIKNDKAYIRRESISWQYLNGYKPCKNKKFWLLIGKLSYSASDRFAYMCKQSGFATLIGENTGGAGVNAYWPMHIFLPNSGLLILFDFTYGLNSEGYCADEFGNFPDIYNQPGKDALETCLEEIKRLEENINLENNI</sequence>
<organism evidence="3 4">
    <name type="scientific">Treponema denticola</name>
    <dbReference type="NCBI Taxonomy" id="158"/>
    <lineage>
        <taxon>Bacteria</taxon>
        <taxon>Pseudomonadati</taxon>
        <taxon>Spirochaetota</taxon>
        <taxon>Spirochaetia</taxon>
        <taxon>Spirochaetales</taxon>
        <taxon>Treponemataceae</taxon>
        <taxon>Treponema</taxon>
    </lineage>
</organism>
<keyword evidence="1" id="KW-0812">Transmembrane</keyword>
<feature type="transmembrane region" description="Helical" evidence="1">
    <location>
        <begin position="6"/>
        <end position="26"/>
    </location>
</feature>
<name>A0A9Q9BIL5_TREDN</name>
<protein>
    <recommendedName>
        <fullName evidence="2">Tail specific protease domain-containing protein</fullName>
    </recommendedName>
</protein>
<dbReference type="GO" id="GO:0004175">
    <property type="term" value="F:endopeptidase activity"/>
    <property type="evidence" value="ECO:0007669"/>
    <property type="project" value="TreeGrafter"/>
</dbReference>
<evidence type="ECO:0000313" key="4">
    <source>
        <dbReference type="Proteomes" id="UP001056981"/>
    </source>
</evidence>
<evidence type="ECO:0000259" key="2">
    <source>
        <dbReference type="Pfam" id="PF03572"/>
    </source>
</evidence>
<dbReference type="GO" id="GO:0007165">
    <property type="term" value="P:signal transduction"/>
    <property type="evidence" value="ECO:0007669"/>
    <property type="project" value="TreeGrafter"/>
</dbReference>
<dbReference type="GO" id="GO:0030288">
    <property type="term" value="C:outer membrane-bounded periplasmic space"/>
    <property type="evidence" value="ECO:0007669"/>
    <property type="project" value="TreeGrafter"/>
</dbReference>
<dbReference type="RefSeq" id="WP_253716489.1">
    <property type="nucleotide sequence ID" value="NZ_CP051522.1"/>
</dbReference>
<feature type="domain" description="Tail specific protease" evidence="2">
    <location>
        <begin position="169"/>
        <end position="342"/>
    </location>
</feature>
<keyword evidence="1" id="KW-0472">Membrane</keyword>
<dbReference type="Gene3D" id="3.90.226.10">
    <property type="entry name" value="2-enoyl-CoA Hydratase, Chain A, domain 1"/>
    <property type="match status" value="1"/>
</dbReference>
<dbReference type="AlphaFoldDB" id="A0A9Q9BIL5"/>
<dbReference type="GO" id="GO:0008236">
    <property type="term" value="F:serine-type peptidase activity"/>
    <property type="evidence" value="ECO:0007669"/>
    <property type="project" value="InterPro"/>
</dbReference>
<dbReference type="InterPro" id="IPR029045">
    <property type="entry name" value="ClpP/crotonase-like_dom_sf"/>
</dbReference>
<dbReference type="PANTHER" id="PTHR32060:SF30">
    <property type="entry name" value="CARBOXY-TERMINAL PROCESSING PROTEASE CTPA"/>
    <property type="match status" value="1"/>
</dbReference>
<dbReference type="InterPro" id="IPR005151">
    <property type="entry name" value="Tail-specific_protease"/>
</dbReference>
<dbReference type="EMBL" id="CP051635">
    <property type="protein sequence ID" value="UTC99711.1"/>
    <property type="molecule type" value="Genomic_DNA"/>
</dbReference>
<accession>A0A9Q9BIL5</accession>
<dbReference type="SUPFAM" id="SSF52096">
    <property type="entry name" value="ClpP/crotonase"/>
    <property type="match status" value="1"/>
</dbReference>
<keyword evidence="1" id="KW-1133">Transmembrane helix</keyword>
<evidence type="ECO:0000313" key="3">
    <source>
        <dbReference type="EMBL" id="UTC99711.1"/>
    </source>
</evidence>
<evidence type="ECO:0000256" key="1">
    <source>
        <dbReference type="SAM" id="Phobius"/>
    </source>
</evidence>
<dbReference type="Proteomes" id="UP001056981">
    <property type="component" value="Chromosome"/>
</dbReference>
<gene>
    <name evidence="3" type="ORF">E4N86_02900</name>
</gene>
<proteinExistence type="predicted"/>